<dbReference type="GO" id="GO:0004360">
    <property type="term" value="F:glutamine-fructose-6-phosphate transaminase (isomerizing) activity"/>
    <property type="evidence" value="ECO:0007669"/>
    <property type="project" value="UniProtKB-EC"/>
</dbReference>
<dbReference type="InterPro" id="IPR002347">
    <property type="entry name" value="SDR_fam"/>
</dbReference>
<dbReference type="InterPro" id="IPR046348">
    <property type="entry name" value="SIS_dom_sf"/>
</dbReference>
<dbReference type="InterPro" id="IPR035466">
    <property type="entry name" value="GlmS/AgaS_SIS"/>
</dbReference>
<evidence type="ECO:0000256" key="7">
    <source>
        <dbReference type="ARBA" id="ARBA00022737"/>
    </source>
</evidence>
<dbReference type="GO" id="GO:0006047">
    <property type="term" value="P:UDP-N-acetylglucosamine metabolic process"/>
    <property type="evidence" value="ECO:0007669"/>
    <property type="project" value="TreeGrafter"/>
</dbReference>
<dbReference type="Pfam" id="PF01380">
    <property type="entry name" value="SIS"/>
    <property type="match status" value="2"/>
</dbReference>
<dbReference type="CDD" id="cd05009">
    <property type="entry name" value="SIS_GlmS_GlmD_2"/>
    <property type="match status" value="1"/>
</dbReference>
<dbReference type="SUPFAM" id="SSF51735">
    <property type="entry name" value="NAD(P)-binding Rossmann-fold domains"/>
    <property type="match status" value="1"/>
</dbReference>
<dbReference type="InterPro" id="IPR047084">
    <property type="entry name" value="GFAT_N"/>
</dbReference>
<dbReference type="EMBL" id="JAVRRD010000001">
    <property type="protein sequence ID" value="KAK5064506.1"/>
    <property type="molecule type" value="Genomic_DNA"/>
</dbReference>
<evidence type="ECO:0000256" key="4">
    <source>
        <dbReference type="ARBA" id="ARBA00012916"/>
    </source>
</evidence>
<dbReference type="FunFam" id="3.40.50.10490:FF:000001">
    <property type="entry name" value="Glutamine--fructose-6-phosphate aminotransferase [isomerizing]"/>
    <property type="match status" value="1"/>
</dbReference>
<dbReference type="SUPFAM" id="SSF53697">
    <property type="entry name" value="SIS domain"/>
    <property type="match status" value="1"/>
</dbReference>
<evidence type="ECO:0000259" key="12">
    <source>
        <dbReference type="PROSITE" id="PS51278"/>
    </source>
</evidence>
<dbReference type="GO" id="GO:0006487">
    <property type="term" value="P:protein N-linked glycosylation"/>
    <property type="evidence" value="ECO:0007669"/>
    <property type="project" value="TreeGrafter"/>
</dbReference>
<dbReference type="InterPro" id="IPR029055">
    <property type="entry name" value="Ntn_hydrolases_N"/>
</dbReference>
<accession>A0AAV9NQ95</accession>
<dbReference type="InterPro" id="IPR035490">
    <property type="entry name" value="GlmS/FrlB_SIS"/>
</dbReference>
<keyword evidence="9" id="KW-0315">Glutamine amidotransferase</keyword>
<dbReference type="InterPro" id="IPR020904">
    <property type="entry name" value="Sc_DH/Rdtase_CS"/>
</dbReference>
<dbReference type="EC" id="2.6.1.16" evidence="4"/>
<dbReference type="PROSITE" id="PS51464">
    <property type="entry name" value="SIS"/>
    <property type="match status" value="2"/>
</dbReference>
<dbReference type="Gene3D" id="3.60.20.10">
    <property type="entry name" value="Glutamine Phosphoribosylpyrophosphate, subunit 1, domain 1"/>
    <property type="match status" value="1"/>
</dbReference>
<organism evidence="14 15">
    <name type="scientific">Exophiala bonariae</name>
    <dbReference type="NCBI Taxonomy" id="1690606"/>
    <lineage>
        <taxon>Eukaryota</taxon>
        <taxon>Fungi</taxon>
        <taxon>Dikarya</taxon>
        <taxon>Ascomycota</taxon>
        <taxon>Pezizomycotina</taxon>
        <taxon>Eurotiomycetes</taxon>
        <taxon>Chaetothyriomycetidae</taxon>
        <taxon>Chaetothyriales</taxon>
        <taxon>Herpotrichiellaceae</taxon>
        <taxon>Exophiala</taxon>
    </lineage>
</organism>
<dbReference type="CDD" id="cd00714">
    <property type="entry name" value="GFAT"/>
    <property type="match status" value="1"/>
</dbReference>
<dbReference type="NCBIfam" id="NF001484">
    <property type="entry name" value="PRK00331.1"/>
    <property type="match status" value="1"/>
</dbReference>
<keyword evidence="7" id="KW-0677">Repeat</keyword>
<dbReference type="PANTHER" id="PTHR10937:SF0">
    <property type="entry name" value="GLUTAMINE--FRUCTOSE-6-PHOSPHATE TRANSAMINASE (ISOMERIZING)"/>
    <property type="match status" value="1"/>
</dbReference>
<comment type="catalytic activity">
    <reaction evidence="1">
        <text>D-fructose 6-phosphate + L-glutamine = D-glucosamine 6-phosphate + L-glutamate</text>
        <dbReference type="Rhea" id="RHEA:13237"/>
        <dbReference type="ChEBI" id="CHEBI:29985"/>
        <dbReference type="ChEBI" id="CHEBI:58359"/>
        <dbReference type="ChEBI" id="CHEBI:58725"/>
        <dbReference type="ChEBI" id="CHEBI:61527"/>
        <dbReference type="EC" id="2.6.1.16"/>
    </reaction>
</comment>
<dbReference type="PROSITE" id="PS00061">
    <property type="entry name" value="ADH_SHORT"/>
    <property type="match status" value="1"/>
</dbReference>
<dbReference type="InterPro" id="IPR017932">
    <property type="entry name" value="GATase_2_dom"/>
</dbReference>
<dbReference type="PROSITE" id="PS51278">
    <property type="entry name" value="GATASE_TYPE_2"/>
    <property type="match status" value="1"/>
</dbReference>
<proteinExistence type="predicted"/>
<evidence type="ECO:0000256" key="8">
    <source>
        <dbReference type="ARBA" id="ARBA00022857"/>
    </source>
</evidence>
<evidence type="ECO:0000256" key="11">
    <source>
        <dbReference type="ARBA" id="ARBA00033302"/>
    </source>
</evidence>
<comment type="function">
    <text evidence="2">Involved in amino sugar synthesis (formation of chitin, supplies the amino sugars of asparagine-linked oligosaccharides of glycoproteins).</text>
</comment>
<evidence type="ECO:0000256" key="9">
    <source>
        <dbReference type="ARBA" id="ARBA00022962"/>
    </source>
</evidence>
<evidence type="ECO:0000256" key="10">
    <source>
        <dbReference type="ARBA" id="ARBA00029805"/>
    </source>
</evidence>
<evidence type="ECO:0000256" key="5">
    <source>
        <dbReference type="ARBA" id="ARBA00022576"/>
    </source>
</evidence>
<keyword evidence="5" id="KW-0032">Aminotransferase</keyword>
<comment type="pathway">
    <text evidence="3">Nucleotide-sugar biosynthesis; UDP-N-acetyl-alpha-D-glucosamine biosynthesis; alpha-D-glucosamine 6-phosphate from D-fructose 6-phosphate: step 1/1.</text>
</comment>
<dbReference type="InterPro" id="IPR001347">
    <property type="entry name" value="SIS_dom"/>
</dbReference>
<dbReference type="PRINTS" id="PR00081">
    <property type="entry name" value="GDHRDH"/>
</dbReference>
<evidence type="ECO:0000256" key="3">
    <source>
        <dbReference type="ARBA" id="ARBA00004775"/>
    </source>
</evidence>
<sequence>MPFSYKKVLVFGATSGIGEALANRLVQEGAFVIAVGRRKGNLESLVHKHGHDKVQAVPFDITQVESIPHFVTNVTSTHTDLDCVILNAGIQRRTDFSDPESIDVDVLNLEFTTNYLSQLALTKAFLPFLQKASTASALVYVTSGLALVPITRCSNYCASKAALHQFILCLRAQLKDSNIKVIEIYPPAVQTELHDEKHQPDIKNGRSFGMPLDEFTNEAFAGLAHGAEQIPVGRSKDAFEAFELKRQEIFQQMLESMPSQADLVSLFTSFSPAAESKTNNTVKMCGIFGYINYLVEKDRQYIIDTLMNGLSRLEYRGYDSAGFAVDGDKKNEVFAFKEVGKVVKLRELVAASGVDMTKTFDSHAGIAHTRWATHGKPSRLNCHPHRSDPKWEFSVVHNGIITNYKELKALLEGKGFQFETDTDTECIAKLAKFLYDSHPDIDFTTLAKAVIKELQGAFGLLLKSVHYPHEVVAARKGSPLVVGVKTAKKMKVDFVDVEYSESGGALSAEQANHNVAVKKSAAGLLAPGSGLLAPPDKSLLHRSQSRAFLSDDGMPQPAEFFLSSDASALVEHTKKVLYLEDDDIAHIHEGQLNIHRLSKDDGTSNVRAIQTIELELQEIMKGKFDHFMQKEIFEQPESVVNTMRGRLDVANKTVTLGGLKQYISTIRRCRRLIFIACGTSYHSCMAVRGVFEELTEIPIAVELASDFLDRQAPVFRDDTCVFVSQSGETADSLMALRYCLERGALTVGIVNVVGSSISMLTHCGVHINAGPEIGVASTKAYTSQFVAMVMFALSLSEDRASKAQRRHQIIEGLGKVSEQFREILKLNDSIKEMCAKFLQNQKSLLLLGRGSQYSTALEGALKIKEISYLHCEAVMSGELKHGVLALVDENLPIIMILTRDDIFAKSLNAYQQVIARSGRPIVICNKDDPEFPPSKTERIEVPQTVDALQGLLNVIPLQLIAYWLAVAEGLNVDFPRNLAKSVTVE</sequence>
<protein>
    <recommendedName>
        <fullName evidence="4">glutamine--fructose-6-phosphate transaminase (isomerizing)</fullName>
        <ecNumber evidence="4">2.6.1.16</ecNumber>
    </recommendedName>
    <alternativeName>
        <fullName evidence="11">D-fructose-6-phosphate amidotransferase</fullName>
    </alternativeName>
    <alternativeName>
        <fullName evidence="10">Hexosephosphate aminotransferase</fullName>
    </alternativeName>
</protein>
<dbReference type="Pfam" id="PF13522">
    <property type="entry name" value="GATase_6"/>
    <property type="match status" value="1"/>
</dbReference>
<evidence type="ECO:0000313" key="15">
    <source>
        <dbReference type="Proteomes" id="UP001358417"/>
    </source>
</evidence>
<dbReference type="Gene3D" id="3.40.50.10490">
    <property type="entry name" value="Glucose-6-phosphate isomerase like protein, domain 1"/>
    <property type="match status" value="2"/>
</dbReference>
<evidence type="ECO:0000259" key="13">
    <source>
        <dbReference type="PROSITE" id="PS51464"/>
    </source>
</evidence>
<evidence type="ECO:0000256" key="6">
    <source>
        <dbReference type="ARBA" id="ARBA00022679"/>
    </source>
</evidence>
<dbReference type="GO" id="GO:0006002">
    <property type="term" value="P:fructose 6-phosphate metabolic process"/>
    <property type="evidence" value="ECO:0007669"/>
    <property type="project" value="TreeGrafter"/>
</dbReference>
<dbReference type="GeneID" id="89968561"/>
<dbReference type="AlphaFoldDB" id="A0AAV9NQ95"/>
<feature type="domain" description="SIS" evidence="13">
    <location>
        <begin position="662"/>
        <end position="801"/>
    </location>
</feature>
<gene>
    <name evidence="14" type="primary">GFA1</name>
    <name evidence="14" type="ORF">LTR84_000339</name>
</gene>
<dbReference type="InterPro" id="IPR036291">
    <property type="entry name" value="NAD(P)-bd_dom_sf"/>
</dbReference>
<feature type="domain" description="Glutamine amidotransferase type-2" evidence="12">
    <location>
        <begin position="285"/>
        <end position="590"/>
    </location>
</feature>
<dbReference type="Pfam" id="PF00106">
    <property type="entry name" value="adh_short"/>
    <property type="match status" value="1"/>
</dbReference>
<dbReference type="RefSeq" id="XP_064711830.1">
    <property type="nucleotide sequence ID" value="XM_064843970.1"/>
</dbReference>
<dbReference type="Proteomes" id="UP001358417">
    <property type="component" value="Unassembled WGS sequence"/>
</dbReference>
<dbReference type="Gene3D" id="3.40.50.720">
    <property type="entry name" value="NAD(P)-binding Rossmann-like Domain"/>
    <property type="match status" value="1"/>
</dbReference>
<dbReference type="FunFam" id="3.40.50.10490:FF:000002">
    <property type="entry name" value="Glutamine--fructose-6-phosphate aminotransferase [isomerizing]"/>
    <property type="match status" value="1"/>
</dbReference>
<evidence type="ECO:0000256" key="2">
    <source>
        <dbReference type="ARBA" id="ARBA00003267"/>
    </source>
</evidence>
<name>A0AAV9NQ95_9EURO</name>
<evidence type="ECO:0000313" key="14">
    <source>
        <dbReference type="EMBL" id="KAK5064506.1"/>
    </source>
</evidence>
<dbReference type="GO" id="GO:0006031">
    <property type="term" value="P:chitin biosynthetic process"/>
    <property type="evidence" value="ECO:0007669"/>
    <property type="project" value="UniProtKB-ARBA"/>
</dbReference>
<dbReference type="CDD" id="cd05008">
    <property type="entry name" value="SIS_GlmS_GlmD_1"/>
    <property type="match status" value="1"/>
</dbReference>
<reference evidence="14 15" key="1">
    <citation type="submission" date="2023-08" db="EMBL/GenBank/DDBJ databases">
        <title>Black Yeasts Isolated from many extreme environments.</title>
        <authorList>
            <person name="Coleine C."/>
            <person name="Stajich J.E."/>
            <person name="Selbmann L."/>
        </authorList>
    </citation>
    <scope>NUCLEOTIDE SEQUENCE [LARGE SCALE GENOMIC DNA]</scope>
    <source>
        <strain evidence="14 15">CCFEE 5792</strain>
    </source>
</reference>
<keyword evidence="15" id="KW-1185">Reference proteome</keyword>
<keyword evidence="8" id="KW-0521">NADP</keyword>
<comment type="caution">
    <text evidence="14">The sequence shown here is derived from an EMBL/GenBank/DDBJ whole genome shotgun (WGS) entry which is preliminary data.</text>
</comment>
<dbReference type="PANTHER" id="PTHR10937">
    <property type="entry name" value="GLUCOSAMINE--FRUCTOSE-6-PHOSPHATE AMINOTRANSFERASE, ISOMERIZING"/>
    <property type="match status" value="1"/>
</dbReference>
<evidence type="ECO:0000256" key="1">
    <source>
        <dbReference type="ARBA" id="ARBA00001031"/>
    </source>
</evidence>
<feature type="domain" description="SIS" evidence="13">
    <location>
        <begin position="834"/>
        <end position="975"/>
    </location>
</feature>
<dbReference type="GO" id="GO:0097367">
    <property type="term" value="F:carbohydrate derivative binding"/>
    <property type="evidence" value="ECO:0007669"/>
    <property type="project" value="InterPro"/>
</dbReference>
<keyword evidence="6" id="KW-0808">Transferase</keyword>
<dbReference type="SUPFAM" id="SSF56235">
    <property type="entry name" value="N-terminal nucleophile aminohydrolases (Ntn hydrolases)"/>
    <property type="match status" value="1"/>
</dbReference>